<dbReference type="PANTHER" id="PTHR43421:SF1">
    <property type="entry name" value="METALLOPROTEASE PMBA"/>
    <property type="match status" value="1"/>
</dbReference>
<proteinExistence type="inferred from homology"/>
<dbReference type="Pfam" id="PF19290">
    <property type="entry name" value="PmbA_TldD_2nd"/>
    <property type="match status" value="1"/>
</dbReference>
<dbReference type="Pfam" id="PF01523">
    <property type="entry name" value="PmbA_TldD_1st"/>
    <property type="match status" value="1"/>
</dbReference>
<dbReference type="InterPro" id="IPR035068">
    <property type="entry name" value="TldD/PmbA_N"/>
</dbReference>
<dbReference type="InterPro" id="IPR045570">
    <property type="entry name" value="Metalloprtase-TldD/E_cen_dom"/>
</dbReference>
<dbReference type="Proteomes" id="UP001177160">
    <property type="component" value="Unassembled WGS sequence"/>
</dbReference>
<feature type="domain" description="Metalloprotease TldD/E N-terminal" evidence="2">
    <location>
        <begin position="18"/>
        <end position="81"/>
    </location>
</feature>
<dbReference type="PANTHER" id="PTHR43421">
    <property type="entry name" value="METALLOPROTEASE PMBA"/>
    <property type="match status" value="1"/>
</dbReference>
<name>A0ABT2Y3G9_9MOLU</name>
<comment type="caution">
    <text evidence="5">The sequence shown here is derived from an EMBL/GenBank/DDBJ whole genome shotgun (WGS) entry which is preliminary data.</text>
</comment>
<sequence>MYQTWLKLGLDKGITDLEIYAVKNRSLKLSVYQNKLDQHVQSEVESVTIRGIYQNKLSTVRFENLSLENVDHMLNQLIENAKALTVVEPAIIFEGSKSYPVVEEDKFDFSAVPVIDKINLLKKLEQGLLKNPAVSQVQTTQYQEVASVTTLVNSKGLNLSRTQSYAYAYAIGVFKKDESDIQTAYDIKLAKKFEDFNVDQMIQTTLDMGLAKLGGKSIPTKAYPVIFNNEMFSDILNVFSSIFSGEAAYRNITPLKDKVGKPIFDSKINLVNDPLHQDAFFKVPFDDEGVACQQRYVVKDGVFTGFNHNLKTAKIFNTEPTGNGFGGSIQMSNFVLQPGNTSLEDMIKGVEDGVLITDLIGLHAGVKTISGEFSLQAAGQKIEQGKIVRAVKMIVVSGNFFEMMNHIVTLGSDLKFNLSGVASPSVLVESLVISGE</sequence>
<accession>A0ABT2Y3G9</accession>
<dbReference type="RefSeq" id="WP_263607387.1">
    <property type="nucleotide sequence ID" value="NZ_JAOVQM010000001.1"/>
</dbReference>
<reference evidence="5" key="1">
    <citation type="submission" date="2022-09" db="EMBL/GenBank/DDBJ databases">
        <title>Novel Mycoplasma species identified in domestic and wild animals.</title>
        <authorList>
            <person name="Volokhov D.V."/>
            <person name="Furtak V.A."/>
            <person name="Zagorodnyaya T.A."/>
        </authorList>
    </citation>
    <scope>NUCLEOTIDE SEQUENCE</scope>
    <source>
        <strain evidence="5">Oakley</strain>
    </source>
</reference>
<feature type="domain" description="Metalloprotease TldD/E C-terminal" evidence="3">
    <location>
        <begin position="220"/>
        <end position="435"/>
    </location>
</feature>
<evidence type="ECO:0000256" key="1">
    <source>
        <dbReference type="ARBA" id="ARBA00005836"/>
    </source>
</evidence>
<feature type="domain" description="Metalloprotease TldD/E central" evidence="4">
    <location>
        <begin position="108"/>
        <end position="207"/>
    </location>
</feature>
<evidence type="ECO:0000259" key="2">
    <source>
        <dbReference type="Pfam" id="PF01523"/>
    </source>
</evidence>
<keyword evidence="6" id="KW-1185">Reference proteome</keyword>
<evidence type="ECO:0000259" key="4">
    <source>
        <dbReference type="Pfam" id="PF19290"/>
    </source>
</evidence>
<evidence type="ECO:0000313" key="5">
    <source>
        <dbReference type="EMBL" id="MCV2231274.1"/>
    </source>
</evidence>
<dbReference type="InterPro" id="IPR002510">
    <property type="entry name" value="Metalloprtase-TldD/E_N"/>
</dbReference>
<protein>
    <submittedName>
        <fullName evidence="5">TldD/PmbA family protein</fullName>
    </submittedName>
</protein>
<evidence type="ECO:0000259" key="3">
    <source>
        <dbReference type="Pfam" id="PF19289"/>
    </source>
</evidence>
<gene>
    <name evidence="5" type="ORF">N7548_00340</name>
</gene>
<dbReference type="InterPro" id="IPR047657">
    <property type="entry name" value="PmbA"/>
</dbReference>
<dbReference type="Pfam" id="PF19289">
    <property type="entry name" value="PmbA_TldD_3rd"/>
    <property type="match status" value="1"/>
</dbReference>
<dbReference type="Gene3D" id="3.30.2290.10">
    <property type="entry name" value="PmbA/TldD superfamily"/>
    <property type="match status" value="1"/>
</dbReference>
<comment type="similarity">
    <text evidence="1">Belongs to the peptidase U62 family.</text>
</comment>
<evidence type="ECO:0000313" key="6">
    <source>
        <dbReference type="Proteomes" id="UP001177160"/>
    </source>
</evidence>
<dbReference type="EMBL" id="JAOVQM010000001">
    <property type="protein sequence ID" value="MCV2231274.1"/>
    <property type="molecule type" value="Genomic_DNA"/>
</dbReference>
<dbReference type="SUPFAM" id="SSF111283">
    <property type="entry name" value="Putative modulator of DNA gyrase, PmbA/TldD"/>
    <property type="match status" value="1"/>
</dbReference>
<dbReference type="InterPro" id="IPR036059">
    <property type="entry name" value="TldD/PmbA_sf"/>
</dbReference>
<organism evidence="5 6">
    <name type="scientific">Paracholeplasma manati</name>
    <dbReference type="NCBI Taxonomy" id="591373"/>
    <lineage>
        <taxon>Bacteria</taxon>
        <taxon>Bacillati</taxon>
        <taxon>Mycoplasmatota</taxon>
        <taxon>Mollicutes</taxon>
        <taxon>Acholeplasmatales</taxon>
        <taxon>Acholeplasmataceae</taxon>
        <taxon>Paracholeplasma</taxon>
    </lineage>
</organism>
<dbReference type="InterPro" id="IPR045569">
    <property type="entry name" value="Metalloprtase-TldD/E_C"/>
</dbReference>